<dbReference type="EMBL" id="AJTJ01000048">
    <property type="protein sequence ID" value="EIJ26161.1"/>
    <property type="molecule type" value="Genomic_DNA"/>
</dbReference>
<evidence type="ECO:0000313" key="1">
    <source>
        <dbReference type="EMBL" id="EIJ26161.1"/>
    </source>
</evidence>
<proteinExistence type="predicted"/>
<sequence>MVGIQRVKSGDFHCGRPVSARLQTEPAYRFRRTADGNGRLRFLQRTCKIG</sequence>
<accession>A0AAV3FM17</accession>
<evidence type="ECO:0000313" key="2">
    <source>
        <dbReference type="Proteomes" id="UP000005929"/>
    </source>
</evidence>
<dbReference type="Proteomes" id="UP000005929">
    <property type="component" value="Unassembled WGS sequence"/>
</dbReference>
<name>A0AAV3FM17_BIFLL</name>
<organism evidence="1 2">
    <name type="scientific">Bifidobacterium longum subsp. longum 2-2B</name>
    <dbReference type="NCBI Taxonomy" id="1161745"/>
    <lineage>
        <taxon>Bacteria</taxon>
        <taxon>Bacillati</taxon>
        <taxon>Actinomycetota</taxon>
        <taxon>Actinomycetes</taxon>
        <taxon>Bifidobacteriales</taxon>
        <taxon>Bifidobacteriaceae</taxon>
        <taxon>Bifidobacterium</taxon>
    </lineage>
</organism>
<reference evidence="1 2" key="1">
    <citation type="journal article" date="2013" name="Genome Announc.">
        <title>Draft Genome Sequences of Two Pairs of Human Intestinal Bifidobacterium longum subsp. longum Strains, 44B and 1-6B and 35B and 2-2B, Consecutively Isolated from Two Children after a 5-Year Time Period.</title>
        <authorList>
            <person name="Shkoporov A.N."/>
            <person name="Efimov B.A."/>
            <person name="Khokhlova E.V."/>
            <person name="Chaplin A.V."/>
            <person name="Kafarskaya L.I."/>
            <person name="Durkin A.S."/>
            <person name="McCorrison J."/>
            <person name="Torralba M."/>
            <person name="Gillis M."/>
            <person name="Sutton G."/>
            <person name="Weibel D.B."/>
            <person name="Nelson K.E."/>
            <person name="Smeianov V.V."/>
        </authorList>
    </citation>
    <scope>NUCLEOTIDE SEQUENCE [LARGE SCALE GENOMIC DNA]</scope>
    <source>
        <strain evidence="1 2">2-2B</strain>
    </source>
</reference>
<gene>
    <name evidence="1" type="ORF">HMPREF1315_2212</name>
</gene>
<dbReference type="AlphaFoldDB" id="A0AAV3FM17"/>
<comment type="caution">
    <text evidence="1">The sequence shown here is derived from an EMBL/GenBank/DDBJ whole genome shotgun (WGS) entry which is preliminary data.</text>
</comment>
<protein>
    <submittedName>
        <fullName evidence="1">Uncharacterized protein</fullName>
    </submittedName>
</protein>